<organism evidence="11 12">
    <name type="scientific">Tetracentron sinense</name>
    <name type="common">Spur-leaf</name>
    <dbReference type="NCBI Taxonomy" id="13715"/>
    <lineage>
        <taxon>Eukaryota</taxon>
        <taxon>Viridiplantae</taxon>
        <taxon>Streptophyta</taxon>
        <taxon>Embryophyta</taxon>
        <taxon>Tracheophyta</taxon>
        <taxon>Spermatophyta</taxon>
        <taxon>Magnoliopsida</taxon>
        <taxon>Trochodendrales</taxon>
        <taxon>Trochodendraceae</taxon>
        <taxon>Tetracentron</taxon>
    </lineage>
</organism>
<dbReference type="Pfam" id="PF13639">
    <property type="entry name" value="zf-RING_2"/>
    <property type="match status" value="1"/>
</dbReference>
<dbReference type="Proteomes" id="UP000655225">
    <property type="component" value="Unassembled WGS sequence"/>
</dbReference>
<evidence type="ECO:0000256" key="6">
    <source>
        <dbReference type="ARBA" id="ARBA00024209"/>
    </source>
</evidence>
<evidence type="ECO:0000256" key="1">
    <source>
        <dbReference type="ARBA" id="ARBA00000900"/>
    </source>
</evidence>
<keyword evidence="9" id="KW-0472">Membrane</keyword>
<feature type="region of interest" description="Disordered" evidence="8">
    <location>
        <begin position="83"/>
        <end position="108"/>
    </location>
</feature>
<dbReference type="PANTHER" id="PTHR14155">
    <property type="entry name" value="RING FINGER DOMAIN-CONTAINING"/>
    <property type="match status" value="1"/>
</dbReference>
<evidence type="ECO:0000256" key="5">
    <source>
        <dbReference type="ARBA" id="ARBA00022833"/>
    </source>
</evidence>
<keyword evidence="9" id="KW-0812">Transmembrane</keyword>
<comment type="caution">
    <text evidence="11">The sequence shown here is derived from an EMBL/GenBank/DDBJ whole genome shotgun (WGS) entry which is preliminary data.</text>
</comment>
<sequence>MKPHNRKLLDEDATPTTASPSLSLDYHPITPLPPPSTARKPFNPTSTFDSSMALTVLVLLTALFFMGFFSVYVRRFAEDNAVDVSHRRTQQRRTSSSSSSSSLIPSRRGLDPSIVGSLPLFSYDGNAKEPFDCVVCLTEFEEKETVKMIPYCRHVFHPPCIDMWFSSHGSCPLCRSTQLFAKVGSCLSVVEEGSTVGCGDTSIEIQVLSGMMRRASSCSSLGERMVLQRSSSF</sequence>
<gene>
    <name evidence="11" type="ORF">HHK36_016692</name>
</gene>
<feature type="transmembrane region" description="Helical" evidence="9">
    <location>
        <begin position="52"/>
        <end position="73"/>
    </location>
</feature>
<comment type="catalytic activity">
    <reaction evidence="1">
        <text>S-ubiquitinyl-[E2 ubiquitin-conjugating enzyme]-L-cysteine + [acceptor protein]-L-lysine = [E2 ubiquitin-conjugating enzyme]-L-cysteine + N(6)-ubiquitinyl-[acceptor protein]-L-lysine.</text>
        <dbReference type="EC" id="2.3.2.27"/>
    </reaction>
</comment>
<evidence type="ECO:0000256" key="4">
    <source>
        <dbReference type="ARBA" id="ARBA00022771"/>
    </source>
</evidence>
<dbReference type="EMBL" id="JABCRI010000011">
    <property type="protein sequence ID" value="KAF8397770.1"/>
    <property type="molecule type" value="Genomic_DNA"/>
</dbReference>
<dbReference type="InterPro" id="IPR053238">
    <property type="entry name" value="RING-H2_zinc_finger"/>
</dbReference>
<keyword evidence="5" id="KW-0862">Zinc</keyword>
<dbReference type="OrthoDB" id="8062037at2759"/>
<keyword evidence="3" id="KW-0479">Metal-binding</keyword>
<feature type="compositionally biased region" description="Low complexity" evidence="8">
    <location>
        <begin position="92"/>
        <end position="107"/>
    </location>
</feature>
<dbReference type="PROSITE" id="PS50089">
    <property type="entry name" value="ZF_RING_2"/>
    <property type="match status" value="1"/>
</dbReference>
<evidence type="ECO:0000256" key="9">
    <source>
        <dbReference type="SAM" id="Phobius"/>
    </source>
</evidence>
<dbReference type="SMART" id="SM00184">
    <property type="entry name" value="RING"/>
    <property type="match status" value="1"/>
</dbReference>
<name>A0A834Z1S0_TETSI</name>
<evidence type="ECO:0000256" key="3">
    <source>
        <dbReference type="ARBA" id="ARBA00022723"/>
    </source>
</evidence>
<evidence type="ECO:0000313" key="11">
    <source>
        <dbReference type="EMBL" id="KAF8397770.1"/>
    </source>
</evidence>
<dbReference type="SUPFAM" id="SSF57850">
    <property type="entry name" value="RING/U-box"/>
    <property type="match status" value="1"/>
</dbReference>
<dbReference type="InterPro" id="IPR013083">
    <property type="entry name" value="Znf_RING/FYVE/PHD"/>
</dbReference>
<evidence type="ECO:0000256" key="2">
    <source>
        <dbReference type="ARBA" id="ARBA00012483"/>
    </source>
</evidence>
<keyword evidence="12" id="KW-1185">Reference proteome</keyword>
<dbReference type="CDD" id="cd16461">
    <property type="entry name" value="RING-H2_EL5-like"/>
    <property type="match status" value="1"/>
</dbReference>
<dbReference type="Gene3D" id="3.30.40.10">
    <property type="entry name" value="Zinc/RING finger domain, C3HC4 (zinc finger)"/>
    <property type="match status" value="1"/>
</dbReference>
<dbReference type="InterPro" id="IPR001841">
    <property type="entry name" value="Znf_RING"/>
</dbReference>
<evidence type="ECO:0000313" key="12">
    <source>
        <dbReference type="Proteomes" id="UP000655225"/>
    </source>
</evidence>
<keyword evidence="4 7" id="KW-0863">Zinc-finger</keyword>
<feature type="domain" description="RING-type" evidence="10">
    <location>
        <begin position="133"/>
        <end position="175"/>
    </location>
</feature>
<dbReference type="OMA" id="QQCLDTW"/>
<feature type="region of interest" description="Disordered" evidence="8">
    <location>
        <begin position="1"/>
        <end position="43"/>
    </location>
</feature>
<dbReference type="GO" id="GO:0008270">
    <property type="term" value="F:zinc ion binding"/>
    <property type="evidence" value="ECO:0007669"/>
    <property type="project" value="UniProtKB-KW"/>
</dbReference>
<keyword evidence="9" id="KW-1133">Transmembrane helix</keyword>
<dbReference type="EC" id="2.3.2.27" evidence="2"/>
<proteinExistence type="inferred from homology"/>
<evidence type="ECO:0000259" key="10">
    <source>
        <dbReference type="PROSITE" id="PS50089"/>
    </source>
</evidence>
<evidence type="ECO:0000256" key="8">
    <source>
        <dbReference type="SAM" id="MobiDB-lite"/>
    </source>
</evidence>
<accession>A0A834Z1S0</accession>
<evidence type="ECO:0000256" key="7">
    <source>
        <dbReference type="PROSITE-ProRule" id="PRU00175"/>
    </source>
</evidence>
<dbReference type="AlphaFoldDB" id="A0A834Z1S0"/>
<comment type="similarity">
    <text evidence="6">Belongs to the RING-type zinc finger family. ATL subfamily.</text>
</comment>
<dbReference type="GO" id="GO:0061630">
    <property type="term" value="F:ubiquitin protein ligase activity"/>
    <property type="evidence" value="ECO:0007669"/>
    <property type="project" value="UniProtKB-EC"/>
</dbReference>
<reference evidence="11 12" key="1">
    <citation type="submission" date="2020-04" db="EMBL/GenBank/DDBJ databases">
        <title>Plant Genome Project.</title>
        <authorList>
            <person name="Zhang R.-G."/>
        </authorList>
    </citation>
    <scope>NUCLEOTIDE SEQUENCE [LARGE SCALE GENOMIC DNA]</scope>
    <source>
        <strain evidence="11">YNK0</strain>
        <tissue evidence="11">Leaf</tissue>
    </source>
</reference>
<dbReference type="PANTHER" id="PTHR14155:SF592">
    <property type="entry name" value="RING-H2 FINGER PROTEIN ATL57"/>
    <property type="match status" value="1"/>
</dbReference>
<protein>
    <recommendedName>
        <fullName evidence="2">RING-type E3 ubiquitin transferase</fullName>
        <ecNumber evidence="2">2.3.2.27</ecNumber>
    </recommendedName>
</protein>